<gene>
    <name evidence="1" type="ORF">RND81_09G046000</name>
</gene>
<evidence type="ECO:0000313" key="1">
    <source>
        <dbReference type="EMBL" id="KAK9689244.1"/>
    </source>
</evidence>
<evidence type="ECO:0000313" key="2">
    <source>
        <dbReference type="Proteomes" id="UP001443914"/>
    </source>
</evidence>
<accession>A0AAW1IGL9</accession>
<organism evidence="1 2">
    <name type="scientific">Saponaria officinalis</name>
    <name type="common">Common soapwort</name>
    <name type="synonym">Lychnis saponaria</name>
    <dbReference type="NCBI Taxonomy" id="3572"/>
    <lineage>
        <taxon>Eukaryota</taxon>
        <taxon>Viridiplantae</taxon>
        <taxon>Streptophyta</taxon>
        <taxon>Embryophyta</taxon>
        <taxon>Tracheophyta</taxon>
        <taxon>Spermatophyta</taxon>
        <taxon>Magnoliopsida</taxon>
        <taxon>eudicotyledons</taxon>
        <taxon>Gunneridae</taxon>
        <taxon>Pentapetalae</taxon>
        <taxon>Caryophyllales</taxon>
        <taxon>Caryophyllaceae</taxon>
        <taxon>Caryophylleae</taxon>
        <taxon>Saponaria</taxon>
    </lineage>
</organism>
<dbReference type="AlphaFoldDB" id="A0AAW1IGL9"/>
<keyword evidence="2" id="KW-1185">Reference proteome</keyword>
<dbReference type="Proteomes" id="UP001443914">
    <property type="component" value="Unassembled WGS sequence"/>
</dbReference>
<reference evidence="1" key="1">
    <citation type="submission" date="2024-03" db="EMBL/GenBank/DDBJ databases">
        <title>WGS assembly of Saponaria officinalis var. Norfolk2.</title>
        <authorList>
            <person name="Jenkins J."/>
            <person name="Shu S."/>
            <person name="Grimwood J."/>
            <person name="Barry K."/>
            <person name="Goodstein D."/>
            <person name="Schmutz J."/>
            <person name="Leebens-Mack J."/>
            <person name="Osbourn A."/>
        </authorList>
    </citation>
    <scope>NUCLEOTIDE SEQUENCE [LARGE SCALE GENOMIC DNA]</scope>
    <source>
        <strain evidence="1">JIC</strain>
    </source>
</reference>
<comment type="caution">
    <text evidence="1">The sequence shown here is derived from an EMBL/GenBank/DDBJ whole genome shotgun (WGS) entry which is preliminary data.</text>
</comment>
<sequence>MLLRSIFLDFKSWTTTWQSLSIITFLTPIFLTSCTPCFTASASVCFGSRLLLGHLRHCSPRHLPTLPTTNCTLSRPHSSPHPSVNVHFPKSCTRPPPSVNLCINPQTASACIPLRSSMV</sequence>
<evidence type="ECO:0008006" key="3">
    <source>
        <dbReference type="Google" id="ProtNLM"/>
    </source>
</evidence>
<dbReference type="PROSITE" id="PS51257">
    <property type="entry name" value="PROKAR_LIPOPROTEIN"/>
    <property type="match status" value="1"/>
</dbReference>
<protein>
    <recommendedName>
        <fullName evidence="3">Secreted protein</fullName>
    </recommendedName>
</protein>
<dbReference type="EMBL" id="JBDFQZ010000009">
    <property type="protein sequence ID" value="KAK9689244.1"/>
    <property type="molecule type" value="Genomic_DNA"/>
</dbReference>
<proteinExistence type="predicted"/>
<name>A0AAW1IGL9_SAPOF</name>